<keyword evidence="6" id="KW-1185">Reference proteome</keyword>
<dbReference type="CDD" id="cd07377">
    <property type="entry name" value="WHTH_GntR"/>
    <property type="match status" value="1"/>
</dbReference>
<dbReference type="PANTHER" id="PTHR44846">
    <property type="entry name" value="MANNOSYL-D-GLYCERATE TRANSPORT/METABOLISM SYSTEM REPRESSOR MNGR-RELATED"/>
    <property type="match status" value="1"/>
</dbReference>
<dbReference type="SMART" id="SM00866">
    <property type="entry name" value="UTRA"/>
    <property type="match status" value="1"/>
</dbReference>
<dbReference type="PANTHER" id="PTHR44846:SF16">
    <property type="entry name" value="TRANSCRIPTIONAL REGULATOR PHNF-RELATED"/>
    <property type="match status" value="1"/>
</dbReference>
<evidence type="ECO:0000313" key="5">
    <source>
        <dbReference type="EMBL" id="GAA1935637.1"/>
    </source>
</evidence>
<reference evidence="5 6" key="1">
    <citation type="journal article" date="2019" name="Int. J. Syst. Evol. Microbiol.">
        <title>The Global Catalogue of Microorganisms (GCM) 10K type strain sequencing project: providing services to taxonomists for standard genome sequencing and annotation.</title>
        <authorList>
            <consortium name="The Broad Institute Genomics Platform"/>
            <consortium name="The Broad Institute Genome Sequencing Center for Infectious Disease"/>
            <person name="Wu L."/>
            <person name="Ma J."/>
        </authorList>
    </citation>
    <scope>NUCLEOTIDE SEQUENCE [LARGE SCALE GENOMIC DNA]</scope>
    <source>
        <strain evidence="5 6">JCM 14900</strain>
    </source>
</reference>
<keyword evidence="3" id="KW-0804">Transcription</keyword>
<evidence type="ECO:0000256" key="2">
    <source>
        <dbReference type="ARBA" id="ARBA00023125"/>
    </source>
</evidence>
<dbReference type="RefSeq" id="WP_248152870.1">
    <property type="nucleotide sequence ID" value="NZ_BAAAOF010000006.1"/>
</dbReference>
<dbReference type="Pfam" id="PF07702">
    <property type="entry name" value="UTRA"/>
    <property type="match status" value="1"/>
</dbReference>
<proteinExistence type="predicted"/>
<dbReference type="InterPro" id="IPR011663">
    <property type="entry name" value="UTRA"/>
</dbReference>
<comment type="caution">
    <text evidence="5">The sequence shown here is derived from an EMBL/GenBank/DDBJ whole genome shotgun (WGS) entry which is preliminary data.</text>
</comment>
<evidence type="ECO:0000256" key="3">
    <source>
        <dbReference type="ARBA" id="ARBA00023163"/>
    </source>
</evidence>
<dbReference type="PRINTS" id="PR00035">
    <property type="entry name" value="HTHGNTR"/>
</dbReference>
<dbReference type="InterPro" id="IPR000524">
    <property type="entry name" value="Tscrpt_reg_HTH_GntR"/>
</dbReference>
<organism evidence="5 6">
    <name type="scientific">Microbacterium aoyamense</name>
    <dbReference type="NCBI Taxonomy" id="344166"/>
    <lineage>
        <taxon>Bacteria</taxon>
        <taxon>Bacillati</taxon>
        <taxon>Actinomycetota</taxon>
        <taxon>Actinomycetes</taxon>
        <taxon>Micrococcales</taxon>
        <taxon>Microbacteriaceae</taxon>
        <taxon>Microbacterium</taxon>
    </lineage>
</organism>
<dbReference type="Gene3D" id="3.40.1410.10">
    <property type="entry name" value="Chorismate lyase-like"/>
    <property type="match status" value="1"/>
</dbReference>
<sequence>MTDSRADVRIRSDYPEPLWLQAVELISGEIDSGALRPGTRLPPERELCQQLGMSRVTLRKALTHLVDHGVLRSSHGRGWYVASPHPTSSSGSPVAKDWPNSLESFSETAARMGLPATSRVLRADVLAATIDEGEELQVAPGTPLFHLDRVRLLGGVPIAVDRDTIPAALVPGHDSVDFATDSLYRLLTVSGVTPARADSTVEAKSASDDIAGHLDLEPGKPILVLTQLVVDVDERPVLRSIIQYSGDRYRLRTQFARPASRNHR</sequence>
<dbReference type="InterPro" id="IPR028978">
    <property type="entry name" value="Chorismate_lyase_/UTRA_dom_sf"/>
</dbReference>
<accession>A0ABN2PZA8</accession>
<dbReference type="Pfam" id="PF00392">
    <property type="entry name" value="GntR"/>
    <property type="match status" value="1"/>
</dbReference>
<dbReference type="InterPro" id="IPR036390">
    <property type="entry name" value="WH_DNA-bd_sf"/>
</dbReference>
<dbReference type="SUPFAM" id="SSF64288">
    <property type="entry name" value="Chorismate lyase-like"/>
    <property type="match status" value="1"/>
</dbReference>
<dbReference type="SMART" id="SM00345">
    <property type="entry name" value="HTH_GNTR"/>
    <property type="match status" value="1"/>
</dbReference>
<keyword evidence="1" id="KW-0805">Transcription regulation</keyword>
<name>A0ABN2PZA8_9MICO</name>
<evidence type="ECO:0000256" key="1">
    <source>
        <dbReference type="ARBA" id="ARBA00023015"/>
    </source>
</evidence>
<dbReference type="Proteomes" id="UP001501343">
    <property type="component" value="Unassembled WGS sequence"/>
</dbReference>
<dbReference type="InterPro" id="IPR050679">
    <property type="entry name" value="Bact_HTH_transcr_reg"/>
</dbReference>
<evidence type="ECO:0000313" key="6">
    <source>
        <dbReference type="Proteomes" id="UP001501343"/>
    </source>
</evidence>
<dbReference type="InterPro" id="IPR036388">
    <property type="entry name" value="WH-like_DNA-bd_sf"/>
</dbReference>
<gene>
    <name evidence="5" type="ORF">GCM10009775_29380</name>
</gene>
<dbReference type="Gene3D" id="1.10.10.10">
    <property type="entry name" value="Winged helix-like DNA-binding domain superfamily/Winged helix DNA-binding domain"/>
    <property type="match status" value="1"/>
</dbReference>
<dbReference type="PROSITE" id="PS50949">
    <property type="entry name" value="HTH_GNTR"/>
    <property type="match status" value="1"/>
</dbReference>
<dbReference type="EMBL" id="BAAAOF010000006">
    <property type="protein sequence ID" value="GAA1935637.1"/>
    <property type="molecule type" value="Genomic_DNA"/>
</dbReference>
<feature type="domain" description="HTH gntR-type" evidence="4">
    <location>
        <begin position="16"/>
        <end position="84"/>
    </location>
</feature>
<evidence type="ECO:0000259" key="4">
    <source>
        <dbReference type="PROSITE" id="PS50949"/>
    </source>
</evidence>
<protein>
    <submittedName>
        <fullName evidence="5">GntR family transcriptional regulator</fullName>
    </submittedName>
</protein>
<keyword evidence="2" id="KW-0238">DNA-binding</keyword>
<dbReference type="SUPFAM" id="SSF46785">
    <property type="entry name" value="Winged helix' DNA-binding domain"/>
    <property type="match status" value="1"/>
</dbReference>